<evidence type="ECO:0000313" key="3">
    <source>
        <dbReference type="Proteomes" id="UP001204851"/>
    </source>
</evidence>
<gene>
    <name evidence="2" type="ORF">M0L44_12040</name>
</gene>
<protein>
    <submittedName>
        <fullName evidence="2">M48 family metallopeptidase</fullName>
    </submittedName>
</protein>
<dbReference type="InterPro" id="IPR002725">
    <property type="entry name" value="YgjP-like_metallopeptidase"/>
</dbReference>
<proteinExistence type="predicted"/>
<evidence type="ECO:0000259" key="1">
    <source>
        <dbReference type="Pfam" id="PF01863"/>
    </source>
</evidence>
<keyword evidence="3" id="KW-1185">Reference proteome</keyword>
<organism evidence="2 3">
    <name type="scientific">Ideonella oryzae</name>
    <dbReference type="NCBI Taxonomy" id="2937441"/>
    <lineage>
        <taxon>Bacteria</taxon>
        <taxon>Pseudomonadati</taxon>
        <taxon>Pseudomonadota</taxon>
        <taxon>Betaproteobacteria</taxon>
        <taxon>Burkholderiales</taxon>
        <taxon>Sphaerotilaceae</taxon>
        <taxon>Ideonella</taxon>
    </lineage>
</organism>
<feature type="domain" description="YgjP-like metallopeptidase" evidence="1">
    <location>
        <begin position="79"/>
        <end position="290"/>
    </location>
</feature>
<comment type="caution">
    <text evidence="2">The sequence shown here is derived from an EMBL/GenBank/DDBJ whole genome shotgun (WGS) entry which is preliminary data.</text>
</comment>
<dbReference type="Pfam" id="PF01863">
    <property type="entry name" value="YgjP-like"/>
    <property type="match status" value="1"/>
</dbReference>
<evidence type="ECO:0000313" key="2">
    <source>
        <dbReference type="EMBL" id="MCO5977442.1"/>
    </source>
</evidence>
<dbReference type="PANTHER" id="PTHR30399">
    <property type="entry name" value="UNCHARACTERIZED PROTEIN YGJP"/>
    <property type="match status" value="1"/>
</dbReference>
<dbReference type="PANTHER" id="PTHR30399:SF1">
    <property type="entry name" value="UTP PYROPHOSPHATASE"/>
    <property type="match status" value="1"/>
</dbReference>
<dbReference type="CDD" id="cd07344">
    <property type="entry name" value="M48_yhfN_like"/>
    <property type="match status" value="1"/>
</dbReference>
<dbReference type="Gene3D" id="3.30.2010.10">
    <property type="entry name" value="Metalloproteases ('zincins'), catalytic domain"/>
    <property type="match status" value="1"/>
</dbReference>
<dbReference type="InterPro" id="IPR053136">
    <property type="entry name" value="UTP_pyrophosphatase-like"/>
</dbReference>
<name>A0ABT1BPV3_9BURK</name>
<dbReference type="RefSeq" id="WP_252769940.1">
    <property type="nucleotide sequence ID" value="NZ_JAMXMC010000006.1"/>
</dbReference>
<reference evidence="2 3" key="1">
    <citation type="submission" date="2022-06" db="EMBL/GenBank/DDBJ databases">
        <title>Ideonella sp. NS12-5 Genome sequencing and assembly.</title>
        <authorList>
            <person name="Jung Y."/>
        </authorList>
    </citation>
    <scope>NUCLEOTIDE SEQUENCE [LARGE SCALE GENOMIC DNA]</scope>
    <source>
        <strain evidence="2 3">NS12-5</strain>
    </source>
</reference>
<accession>A0ABT1BPV3</accession>
<sequence length="297" mass="33033">MAARRDAAQPEQMSLFDVIDAAFPSLGQMLRPAPVAGSPAPARPAPPVATVVHAHPLADREIQFGDCRVAYQLRRARRKSIGFVVSPDGLSVSAPRWVGQGDIDQALRAKSAWILRKLGEQRDRRRHLEASRIEWRDGANLPFLGEPLMLRLDPRAVGTQLVLTPEGQRELRIGLAPAAAVSQIRDTVQSWLQQEALRHFEGRCAHFAERLGVTLRRLRLSAAQTRWGSASADGSVRLNWRLIHFGPAVIDYVVAHELAHLREMNHSPAFWDVVRSVIPDLDARRAALKSPVLPLFD</sequence>
<dbReference type="Proteomes" id="UP001204851">
    <property type="component" value="Unassembled WGS sequence"/>
</dbReference>
<dbReference type="EMBL" id="JAMXMC010000006">
    <property type="protein sequence ID" value="MCO5977442.1"/>
    <property type="molecule type" value="Genomic_DNA"/>
</dbReference>